<dbReference type="PROSITE" id="PS00163">
    <property type="entry name" value="FUMARATE_LYASES"/>
    <property type="match status" value="1"/>
</dbReference>
<dbReference type="NCBIfam" id="TIGR00005">
    <property type="entry name" value="rluA_subfam"/>
    <property type="match status" value="1"/>
</dbReference>
<dbReference type="GO" id="GO:0006531">
    <property type="term" value="P:aspartate metabolic process"/>
    <property type="evidence" value="ECO:0007669"/>
    <property type="project" value="TreeGrafter"/>
</dbReference>
<dbReference type="Pfam" id="PF10415">
    <property type="entry name" value="FumaraseC_C"/>
    <property type="match status" value="1"/>
</dbReference>
<dbReference type="InterPro" id="IPR022761">
    <property type="entry name" value="Fumarate_lyase_N"/>
</dbReference>
<dbReference type="CDD" id="cd02869">
    <property type="entry name" value="PseudoU_synth_RluA_like"/>
    <property type="match status" value="1"/>
</dbReference>
<dbReference type="GO" id="GO:0009982">
    <property type="term" value="F:pseudouridine synthase activity"/>
    <property type="evidence" value="ECO:0007669"/>
    <property type="project" value="InterPro"/>
</dbReference>
<dbReference type="InterPro" id="IPR000362">
    <property type="entry name" value="Fumarate_lyase_fam"/>
</dbReference>
<dbReference type="EC" id="4.3.1.1" evidence="3"/>
<reference evidence="9" key="1">
    <citation type="submission" date="2020-10" db="EMBL/GenBank/DDBJ databases">
        <authorList>
            <person name="Castelo-Branco R."/>
            <person name="Eusebio N."/>
            <person name="Adriana R."/>
            <person name="Vieira A."/>
            <person name="Brugerolle De Fraissinette N."/>
            <person name="Rezende De Castro R."/>
            <person name="Schneider M.P."/>
            <person name="Vasconcelos V."/>
            <person name="Leao P.N."/>
        </authorList>
    </citation>
    <scope>NUCLEOTIDE SEQUENCE</scope>
    <source>
        <strain evidence="9">LEGE 11479</strain>
    </source>
</reference>
<dbReference type="GO" id="GO:0008797">
    <property type="term" value="F:aspartate ammonia-lyase activity"/>
    <property type="evidence" value="ECO:0007669"/>
    <property type="project" value="UniProtKB-EC"/>
</dbReference>
<feature type="domain" description="Pseudouridine synthase RsuA/RluA-like" evidence="7">
    <location>
        <begin position="127"/>
        <end position="273"/>
    </location>
</feature>
<dbReference type="CDD" id="cd01357">
    <property type="entry name" value="Aspartase"/>
    <property type="match status" value="1"/>
</dbReference>
<evidence type="ECO:0000256" key="2">
    <source>
        <dbReference type="ARBA" id="ARBA00010876"/>
    </source>
</evidence>
<dbReference type="SUPFAM" id="SSF55120">
    <property type="entry name" value="Pseudouridine synthase"/>
    <property type="match status" value="1"/>
</dbReference>
<dbReference type="GO" id="GO:0006099">
    <property type="term" value="P:tricarboxylic acid cycle"/>
    <property type="evidence" value="ECO:0007669"/>
    <property type="project" value="InterPro"/>
</dbReference>
<evidence type="ECO:0000256" key="5">
    <source>
        <dbReference type="SAM" id="MobiDB-lite"/>
    </source>
</evidence>
<dbReference type="PRINTS" id="PR00149">
    <property type="entry name" value="FUMRATELYASE"/>
</dbReference>
<dbReference type="PANTHER" id="PTHR42696:SF2">
    <property type="entry name" value="ASPARTATE AMMONIA-LYASE"/>
    <property type="match status" value="1"/>
</dbReference>
<evidence type="ECO:0000259" key="6">
    <source>
        <dbReference type="Pfam" id="PF00206"/>
    </source>
</evidence>
<dbReference type="SUPFAM" id="SSF48557">
    <property type="entry name" value="L-aspartase-like"/>
    <property type="match status" value="1"/>
</dbReference>
<name>A0A928ZXU7_LEPEC</name>
<accession>A0A928ZXU7</accession>
<dbReference type="InterPro" id="IPR024083">
    <property type="entry name" value="Fumarase/histidase_N"/>
</dbReference>
<gene>
    <name evidence="9" type="ORF">IQ260_22580</name>
</gene>
<comment type="catalytic activity">
    <reaction evidence="1">
        <text>L-aspartate = fumarate + NH4(+)</text>
        <dbReference type="Rhea" id="RHEA:16601"/>
        <dbReference type="ChEBI" id="CHEBI:28938"/>
        <dbReference type="ChEBI" id="CHEBI:29806"/>
        <dbReference type="ChEBI" id="CHEBI:29991"/>
        <dbReference type="EC" id="4.3.1.1"/>
    </reaction>
</comment>
<evidence type="ECO:0000313" key="9">
    <source>
        <dbReference type="EMBL" id="MBE9069436.1"/>
    </source>
</evidence>
<dbReference type="FunFam" id="1.10.40.30:FF:000002">
    <property type="entry name" value="Fumarate hydratase class II"/>
    <property type="match status" value="1"/>
</dbReference>
<dbReference type="InterPro" id="IPR006145">
    <property type="entry name" value="PsdUridine_synth_RsuA/RluA"/>
</dbReference>
<dbReference type="InterPro" id="IPR051546">
    <property type="entry name" value="Aspartate_Ammonia-Lyase"/>
</dbReference>
<evidence type="ECO:0000259" key="7">
    <source>
        <dbReference type="Pfam" id="PF00849"/>
    </source>
</evidence>
<dbReference type="GO" id="GO:0005829">
    <property type="term" value="C:cytosol"/>
    <property type="evidence" value="ECO:0007669"/>
    <property type="project" value="TreeGrafter"/>
</dbReference>
<dbReference type="Gene3D" id="1.10.40.30">
    <property type="entry name" value="Fumarase/aspartase (C-terminal domain)"/>
    <property type="match status" value="1"/>
</dbReference>
<evidence type="ECO:0000256" key="4">
    <source>
        <dbReference type="ARBA" id="ARBA00023239"/>
    </source>
</evidence>
<feature type="region of interest" description="Disordered" evidence="5">
    <location>
        <begin position="378"/>
        <end position="399"/>
    </location>
</feature>
<dbReference type="GO" id="GO:0003723">
    <property type="term" value="F:RNA binding"/>
    <property type="evidence" value="ECO:0007669"/>
    <property type="project" value="InterPro"/>
</dbReference>
<keyword evidence="4 9" id="KW-0456">Lyase</keyword>
<dbReference type="GO" id="GO:0001522">
    <property type="term" value="P:pseudouridine synthesis"/>
    <property type="evidence" value="ECO:0007669"/>
    <property type="project" value="InterPro"/>
</dbReference>
<evidence type="ECO:0000256" key="3">
    <source>
        <dbReference type="ARBA" id="ARBA00012992"/>
    </source>
</evidence>
<dbReference type="GO" id="GO:0006396">
    <property type="term" value="P:RNA processing"/>
    <property type="evidence" value="ECO:0007669"/>
    <property type="project" value="UniProtKB-ARBA"/>
</dbReference>
<comment type="caution">
    <text evidence="9">The sequence shown here is derived from an EMBL/GenBank/DDBJ whole genome shotgun (WGS) entry which is preliminary data.</text>
</comment>
<dbReference type="InterPro" id="IPR006225">
    <property type="entry name" value="PsdUridine_synth_RluC/D"/>
</dbReference>
<evidence type="ECO:0000313" key="10">
    <source>
        <dbReference type="Proteomes" id="UP000615026"/>
    </source>
</evidence>
<dbReference type="InterPro" id="IPR020103">
    <property type="entry name" value="PsdUridine_synth_cat_dom_sf"/>
</dbReference>
<dbReference type="RefSeq" id="WP_193995340.1">
    <property type="nucleotide sequence ID" value="NZ_JADEXP010000273.1"/>
</dbReference>
<dbReference type="Gene3D" id="3.30.2350.10">
    <property type="entry name" value="Pseudouridine synthase"/>
    <property type="match status" value="1"/>
</dbReference>
<dbReference type="FunFam" id="1.10.275.10:FF:000001">
    <property type="entry name" value="Fumarate hydratase, mitochondrial"/>
    <property type="match status" value="1"/>
</dbReference>
<dbReference type="EMBL" id="JADEXP010000273">
    <property type="protein sequence ID" value="MBE9069436.1"/>
    <property type="molecule type" value="Genomic_DNA"/>
</dbReference>
<dbReference type="Gene3D" id="1.20.200.10">
    <property type="entry name" value="Fumarase/aspartase (Central domain)"/>
    <property type="match status" value="1"/>
</dbReference>
<organism evidence="9 10">
    <name type="scientific">Leptolyngbya cf. ectocarpi LEGE 11479</name>
    <dbReference type="NCBI Taxonomy" id="1828722"/>
    <lineage>
        <taxon>Bacteria</taxon>
        <taxon>Bacillati</taxon>
        <taxon>Cyanobacteriota</taxon>
        <taxon>Cyanophyceae</taxon>
        <taxon>Leptolyngbyales</taxon>
        <taxon>Leptolyngbyaceae</taxon>
        <taxon>Leptolyngbya group</taxon>
        <taxon>Leptolyngbya</taxon>
    </lineage>
</organism>
<dbReference type="InterPro" id="IPR006224">
    <property type="entry name" value="PsdUridine_synth_RluA-like_CS"/>
</dbReference>
<feature type="domain" description="Fumarase C C-terminal" evidence="8">
    <location>
        <begin position="797"/>
        <end position="848"/>
    </location>
</feature>
<dbReference type="InterPro" id="IPR008948">
    <property type="entry name" value="L-Aspartase-like"/>
</dbReference>
<dbReference type="InterPro" id="IPR018951">
    <property type="entry name" value="Fumarase_C_C"/>
</dbReference>
<dbReference type="FunFam" id="1.20.200.10:FF:000001">
    <property type="entry name" value="Fumarate hydratase, mitochondrial"/>
    <property type="match status" value="1"/>
</dbReference>
<dbReference type="PRINTS" id="PR00145">
    <property type="entry name" value="ARGSUCLYASE"/>
</dbReference>
<dbReference type="AlphaFoldDB" id="A0A928ZXU7"/>
<dbReference type="GO" id="GO:0140098">
    <property type="term" value="F:catalytic activity, acting on RNA"/>
    <property type="evidence" value="ECO:0007669"/>
    <property type="project" value="UniProtKB-ARBA"/>
</dbReference>
<dbReference type="NCBIfam" id="NF008909">
    <property type="entry name" value="PRK12273.1"/>
    <property type="match status" value="1"/>
</dbReference>
<dbReference type="PANTHER" id="PTHR42696">
    <property type="entry name" value="ASPARTATE AMMONIA-LYASE"/>
    <property type="match status" value="1"/>
</dbReference>
<evidence type="ECO:0000256" key="1">
    <source>
        <dbReference type="ARBA" id="ARBA00001494"/>
    </source>
</evidence>
<dbReference type="Pfam" id="PF00206">
    <property type="entry name" value="Lyase_1"/>
    <property type="match status" value="1"/>
</dbReference>
<evidence type="ECO:0000259" key="8">
    <source>
        <dbReference type="Pfam" id="PF10415"/>
    </source>
</evidence>
<keyword evidence="10" id="KW-1185">Reference proteome</keyword>
<dbReference type="Pfam" id="PF00849">
    <property type="entry name" value="PseudoU_synth_2"/>
    <property type="match status" value="1"/>
</dbReference>
<sequence>MKDTGNQIHRVSPRRVVSDQSPVFNDGWVYCDAPLERHRQRIPPPSLQKVAKTVPVSVLDYYAHHYRHSDRNVWRQRIESGQILANDLPVSPDAPLIPGQRLSYHRPPWQEPPVPLDLVTLYEDEVLWVVNKPSGLPVLPGGRFLQHTLLWQLRQRCPVAAPIHRLGRGTSGLVLIAKTKTARADLSRQLRQRQLGKTYRTLVGPLDLPDQFTVTQPIGKIPYPQLGHIYGATPDGSEAQSNCRVLQRWADAALLEVTILTGRPHQIRIHLAAMGYPLLGDPLYVTGGHPHPDGTAIPSDCGYWLHAWRLAFVHPAGEPMTLVCDPPDELSRWPKVNVSNAAGFDFAQPANFRNTRAERSRSPDWGYPAVLSAANINIGPRANPNPMTQSSTSRIEKDSMGEKEIPSAAYYGIQTLRAVENFPISGLKPLPTYVDACLLIKKAAAIANGELNCIPTDLSQAIVTAADEILKGSLRDQFVVDVYQAGAGTSHHMNVNEVLANRALELLGDEKGNYQRVSPNDHVNYGQSTNDVIPTAIRIGGLLALEHTLYPGLEGAIATLQSKAAEFQGIVRSGRTHMQDAVPIRLGESFRAWEVILSDHLRRIRTAAQDLRQLGLGGSATGTGLNTHPQYRYRVAELLSEFTGQPLMSAPHLMAAMQSMAPFVAVSSALRNLAQDLVKISHDLRLLDSGPKTGLKEIQLPPVQPGSSIMPGKYNPVMAEMTSMVCFQVMGYDQAIACAAQAGQLELNVMMPLIAYDLIHSIEILGNTISALDKRCLAGITARPERCRDFAEGSLALVTALNTHIGYLNAAAIAKESLETGKSMRQLVLEKDLMSEDKLNEVLDLEKMSQILH</sequence>
<comment type="similarity">
    <text evidence="2">Belongs to the pseudouridine synthase RluA family.</text>
</comment>
<proteinExistence type="inferred from homology"/>
<dbReference type="InterPro" id="IPR020557">
    <property type="entry name" value="Fumarate_lyase_CS"/>
</dbReference>
<dbReference type="PROSITE" id="PS01129">
    <property type="entry name" value="PSI_RLU"/>
    <property type="match status" value="1"/>
</dbReference>
<protein>
    <recommendedName>
        <fullName evidence="3">aspartate ammonia-lyase</fullName>
        <ecNumber evidence="3">4.3.1.1</ecNumber>
    </recommendedName>
</protein>
<dbReference type="Proteomes" id="UP000615026">
    <property type="component" value="Unassembled WGS sequence"/>
</dbReference>
<dbReference type="Gene3D" id="1.10.275.10">
    <property type="entry name" value="Fumarase/aspartase (N-terminal domain)"/>
    <property type="match status" value="1"/>
</dbReference>
<feature type="domain" description="Fumarate lyase N-terminal" evidence="6">
    <location>
        <begin position="401"/>
        <end position="731"/>
    </location>
</feature>